<evidence type="ECO:0000256" key="1">
    <source>
        <dbReference type="SAM" id="MobiDB-lite"/>
    </source>
</evidence>
<accession>A0A6J4UQX1</accession>
<evidence type="ECO:0000313" key="2">
    <source>
        <dbReference type="EMBL" id="CAA9557386.1"/>
    </source>
</evidence>
<gene>
    <name evidence="2" type="ORF">AVDCRST_MAG70-1395</name>
</gene>
<feature type="compositionally biased region" description="Low complexity" evidence="1">
    <location>
        <begin position="14"/>
        <end position="32"/>
    </location>
</feature>
<sequence>ELGLRPAVGEHGQRPAGAQPQGPQLQQRHGQPAQQPRHVRDGQQPPRGRQRPAVRRLGAVPQGHHQPGHRLVARLAGRRRDHLLGLLL</sequence>
<dbReference type="AlphaFoldDB" id="A0A6J4UQX1"/>
<protein>
    <submittedName>
        <fullName evidence="2">Uncharacterized protein</fullName>
    </submittedName>
</protein>
<feature type="non-terminal residue" evidence="2">
    <location>
        <position position="1"/>
    </location>
</feature>
<feature type="non-terminal residue" evidence="2">
    <location>
        <position position="88"/>
    </location>
</feature>
<organism evidence="2">
    <name type="scientific">uncultured Thermomicrobiales bacterium</name>
    <dbReference type="NCBI Taxonomy" id="1645740"/>
    <lineage>
        <taxon>Bacteria</taxon>
        <taxon>Pseudomonadati</taxon>
        <taxon>Thermomicrobiota</taxon>
        <taxon>Thermomicrobia</taxon>
        <taxon>Thermomicrobiales</taxon>
        <taxon>environmental samples</taxon>
    </lineage>
</organism>
<feature type="region of interest" description="Disordered" evidence="1">
    <location>
        <begin position="1"/>
        <end position="74"/>
    </location>
</feature>
<proteinExistence type="predicted"/>
<reference evidence="2" key="1">
    <citation type="submission" date="2020-02" db="EMBL/GenBank/DDBJ databases">
        <authorList>
            <person name="Meier V. D."/>
        </authorList>
    </citation>
    <scope>NUCLEOTIDE SEQUENCE</scope>
    <source>
        <strain evidence="2">AVDCRST_MAG70</strain>
    </source>
</reference>
<name>A0A6J4UQX1_9BACT</name>
<dbReference type="EMBL" id="CADCWH010000224">
    <property type="protein sequence ID" value="CAA9557386.1"/>
    <property type="molecule type" value="Genomic_DNA"/>
</dbReference>